<feature type="transmembrane region" description="Helical" evidence="6">
    <location>
        <begin position="113"/>
        <end position="134"/>
    </location>
</feature>
<sequence length="262" mass="27034">MNSTGRDIMRQSTIIAAAVFMIIGAAVGGGAFGGESVTELQNGALSAEGSYLAPAGPAFGIWTLIYLGLAAYTVWQALPAQRDSSRQRAIGWWVAGSMVLNGLWLVTARYLNLVATVIVIAALLAVLARIIVLLGRDRASGLVDLTLFDGVMGLHFGWVTIATVANTAAWLTQTVPAGLGEQADAWGVAVLVVVAVIGAASALVTRRLAPALATSWGLVWAAIGRLSGEPESTPIGITALIVAAIILVAGVIGLLRARRAAR</sequence>
<feature type="transmembrane region" description="Helical" evidence="6">
    <location>
        <begin position="211"/>
        <end position="228"/>
    </location>
</feature>
<comment type="subcellular location">
    <subcellularLocation>
        <location evidence="1">Membrane</location>
        <topology evidence="1">Multi-pass membrane protein</topology>
    </subcellularLocation>
</comment>
<evidence type="ECO:0000256" key="6">
    <source>
        <dbReference type="SAM" id="Phobius"/>
    </source>
</evidence>
<keyword evidence="5 6" id="KW-0472">Membrane</keyword>
<evidence type="ECO:0000313" key="7">
    <source>
        <dbReference type="EMBL" id="MBD8011978.1"/>
    </source>
</evidence>
<evidence type="ECO:0000256" key="5">
    <source>
        <dbReference type="ARBA" id="ARBA00023136"/>
    </source>
</evidence>
<comment type="caution">
    <text evidence="7">The sequence shown here is derived from an EMBL/GenBank/DDBJ whole genome shotgun (WGS) entry which is preliminary data.</text>
</comment>
<name>A0ABR8W4L8_9MICO</name>
<gene>
    <name evidence="7" type="ORF">H9633_06660</name>
</gene>
<protein>
    <submittedName>
        <fullName evidence="7">Tryptophan-rich sensory protein</fullName>
    </submittedName>
</protein>
<feature type="transmembrane region" description="Helical" evidence="6">
    <location>
        <begin position="12"/>
        <end position="32"/>
    </location>
</feature>
<feature type="transmembrane region" description="Helical" evidence="6">
    <location>
        <begin position="185"/>
        <end position="204"/>
    </location>
</feature>
<dbReference type="Pfam" id="PF03073">
    <property type="entry name" value="TspO_MBR"/>
    <property type="match status" value="1"/>
</dbReference>
<feature type="transmembrane region" description="Helical" evidence="6">
    <location>
        <begin position="90"/>
        <end position="107"/>
    </location>
</feature>
<feature type="transmembrane region" description="Helical" evidence="6">
    <location>
        <begin position="146"/>
        <end position="165"/>
    </location>
</feature>
<evidence type="ECO:0000256" key="3">
    <source>
        <dbReference type="ARBA" id="ARBA00022692"/>
    </source>
</evidence>
<dbReference type="InterPro" id="IPR004307">
    <property type="entry name" value="TspO_MBR"/>
</dbReference>
<dbReference type="PANTHER" id="PTHR33802">
    <property type="entry name" value="SI:CH211-161H7.5-RELATED"/>
    <property type="match status" value="1"/>
</dbReference>
<evidence type="ECO:0000256" key="4">
    <source>
        <dbReference type="ARBA" id="ARBA00022989"/>
    </source>
</evidence>
<feature type="transmembrane region" description="Helical" evidence="6">
    <location>
        <begin position="234"/>
        <end position="255"/>
    </location>
</feature>
<evidence type="ECO:0000256" key="2">
    <source>
        <dbReference type="ARBA" id="ARBA00007524"/>
    </source>
</evidence>
<comment type="similarity">
    <text evidence="2">Belongs to the TspO/BZRP family.</text>
</comment>
<accession>A0ABR8W4L8</accession>
<dbReference type="Gene3D" id="1.20.1260.100">
    <property type="entry name" value="TspO/MBR protein"/>
    <property type="match status" value="1"/>
</dbReference>
<organism evidence="7 8">
    <name type="scientific">Microbacterium commune</name>
    <dbReference type="NCBI Taxonomy" id="2762219"/>
    <lineage>
        <taxon>Bacteria</taxon>
        <taxon>Bacillati</taxon>
        <taxon>Actinomycetota</taxon>
        <taxon>Actinomycetes</taxon>
        <taxon>Micrococcales</taxon>
        <taxon>Microbacteriaceae</taxon>
        <taxon>Microbacterium</taxon>
    </lineage>
</organism>
<dbReference type="InterPro" id="IPR038330">
    <property type="entry name" value="TspO/MBR-related_sf"/>
</dbReference>
<proteinExistence type="inferred from homology"/>
<feature type="transmembrane region" description="Helical" evidence="6">
    <location>
        <begin position="59"/>
        <end position="78"/>
    </location>
</feature>
<keyword evidence="8" id="KW-1185">Reference proteome</keyword>
<evidence type="ECO:0000256" key="1">
    <source>
        <dbReference type="ARBA" id="ARBA00004141"/>
    </source>
</evidence>
<keyword evidence="4 6" id="KW-1133">Transmembrane helix</keyword>
<evidence type="ECO:0000313" key="8">
    <source>
        <dbReference type="Proteomes" id="UP000611521"/>
    </source>
</evidence>
<dbReference type="RefSeq" id="WP_071642054.1">
    <property type="nucleotide sequence ID" value="NZ_JACSPX010000001.1"/>
</dbReference>
<dbReference type="EMBL" id="JACSPX010000001">
    <property type="protein sequence ID" value="MBD8011978.1"/>
    <property type="molecule type" value="Genomic_DNA"/>
</dbReference>
<dbReference type="Proteomes" id="UP000611521">
    <property type="component" value="Unassembled WGS sequence"/>
</dbReference>
<dbReference type="PANTHER" id="PTHR33802:SF1">
    <property type="entry name" value="XK-RELATED PROTEIN"/>
    <property type="match status" value="1"/>
</dbReference>
<keyword evidence="3 6" id="KW-0812">Transmembrane</keyword>
<reference evidence="7 8" key="1">
    <citation type="submission" date="2020-08" db="EMBL/GenBank/DDBJ databases">
        <title>A Genomic Blueprint of the Chicken Gut Microbiome.</title>
        <authorList>
            <person name="Gilroy R."/>
            <person name="Ravi A."/>
            <person name="Getino M."/>
            <person name="Pursley I."/>
            <person name="Horton D.L."/>
            <person name="Alikhan N.-F."/>
            <person name="Baker D."/>
            <person name="Gharbi K."/>
            <person name="Hall N."/>
            <person name="Watson M."/>
            <person name="Adriaenssens E.M."/>
            <person name="Foster-Nyarko E."/>
            <person name="Jarju S."/>
            <person name="Secka A."/>
            <person name="Antonio M."/>
            <person name="Oren A."/>
            <person name="Chaudhuri R."/>
            <person name="La Ragione R.M."/>
            <person name="Hildebrand F."/>
            <person name="Pallen M.J."/>
        </authorList>
    </citation>
    <scope>NUCLEOTIDE SEQUENCE [LARGE SCALE GENOMIC DNA]</scope>
    <source>
        <strain evidence="7 8">Re1</strain>
    </source>
</reference>